<protein>
    <submittedName>
        <fullName evidence="1">Uncharacterized protein</fullName>
    </submittedName>
</protein>
<evidence type="ECO:0000313" key="1">
    <source>
        <dbReference type="EMBL" id="QHU17517.1"/>
    </source>
</evidence>
<reference evidence="1" key="1">
    <citation type="journal article" date="2020" name="Nature">
        <title>Giant virus diversity and host interactions through global metagenomics.</title>
        <authorList>
            <person name="Schulz F."/>
            <person name="Roux S."/>
            <person name="Paez-Espino D."/>
            <person name="Jungbluth S."/>
            <person name="Walsh D.A."/>
            <person name="Denef V.J."/>
            <person name="McMahon K.D."/>
            <person name="Konstantinidis K.T."/>
            <person name="Eloe-Fadrosh E.A."/>
            <person name="Kyrpides N.C."/>
            <person name="Woyke T."/>
        </authorList>
    </citation>
    <scope>NUCLEOTIDE SEQUENCE</scope>
    <source>
        <strain evidence="1">GVMAG-S-3300012000-57</strain>
    </source>
</reference>
<proteinExistence type="predicted"/>
<dbReference type="AlphaFoldDB" id="A0A6C0KL81"/>
<name>A0A6C0KL81_9ZZZZ</name>
<dbReference type="EMBL" id="MN740915">
    <property type="protein sequence ID" value="QHU17517.1"/>
    <property type="molecule type" value="Genomic_DNA"/>
</dbReference>
<accession>A0A6C0KL81</accession>
<sequence length="80" mass="9065">MIMCNVFVCACGIINIYFVCSRCGIFKVATDGMNMFDMHESSGWIVGFHGAFKIIKGCCHRIVHTIDGLTVNIREIWFEL</sequence>
<organism evidence="1">
    <name type="scientific">viral metagenome</name>
    <dbReference type="NCBI Taxonomy" id="1070528"/>
    <lineage>
        <taxon>unclassified sequences</taxon>
        <taxon>metagenomes</taxon>
        <taxon>organismal metagenomes</taxon>
    </lineage>
</organism>